<dbReference type="SUPFAM" id="SSF88946">
    <property type="entry name" value="Sigma2 domain of RNA polymerase sigma factors"/>
    <property type="match status" value="1"/>
</dbReference>
<evidence type="ECO:0000256" key="3">
    <source>
        <dbReference type="ARBA" id="ARBA00023082"/>
    </source>
</evidence>
<dbReference type="GO" id="GO:0003677">
    <property type="term" value="F:DNA binding"/>
    <property type="evidence" value="ECO:0007669"/>
    <property type="project" value="InterPro"/>
</dbReference>
<dbReference type="InterPro" id="IPR014284">
    <property type="entry name" value="RNA_pol_sigma-70_dom"/>
</dbReference>
<evidence type="ECO:0000259" key="5">
    <source>
        <dbReference type="Pfam" id="PF04542"/>
    </source>
</evidence>
<comment type="similarity">
    <text evidence="1">Belongs to the sigma-70 factor family. ECF subfamily.</text>
</comment>
<keyword evidence="4" id="KW-0804">Transcription</keyword>
<dbReference type="Proteomes" id="UP001214530">
    <property type="component" value="Chromosome"/>
</dbReference>
<dbReference type="InterPro" id="IPR013324">
    <property type="entry name" value="RNA_pol_sigma_r3/r4-like"/>
</dbReference>
<dbReference type="InterPro" id="IPR039425">
    <property type="entry name" value="RNA_pol_sigma-70-like"/>
</dbReference>
<dbReference type="InterPro" id="IPR014327">
    <property type="entry name" value="RNA_pol_sigma70_bacteroid"/>
</dbReference>
<dbReference type="NCBIfam" id="TIGR02985">
    <property type="entry name" value="Sig70_bacteroi1"/>
    <property type="match status" value="1"/>
</dbReference>
<dbReference type="Gene3D" id="1.10.1740.10">
    <property type="match status" value="1"/>
</dbReference>
<feature type="domain" description="RNA polymerase sigma-70 region 2" evidence="5">
    <location>
        <begin position="31"/>
        <end position="91"/>
    </location>
</feature>
<dbReference type="PANTHER" id="PTHR43133:SF46">
    <property type="entry name" value="RNA POLYMERASE SIGMA-70 FACTOR ECF SUBFAMILY"/>
    <property type="match status" value="1"/>
</dbReference>
<dbReference type="Pfam" id="PF08281">
    <property type="entry name" value="Sigma70_r4_2"/>
    <property type="match status" value="1"/>
</dbReference>
<evidence type="ECO:0000313" key="8">
    <source>
        <dbReference type="Proteomes" id="UP001214530"/>
    </source>
</evidence>
<dbReference type="InterPro" id="IPR036388">
    <property type="entry name" value="WH-like_DNA-bd_sf"/>
</dbReference>
<name>A0AAJ5W7L0_9SPHI</name>
<proteinExistence type="inferred from homology"/>
<evidence type="ECO:0000256" key="4">
    <source>
        <dbReference type="ARBA" id="ARBA00023163"/>
    </source>
</evidence>
<feature type="domain" description="RNA polymerase sigma factor 70 region 4 type 2" evidence="6">
    <location>
        <begin position="127"/>
        <end position="177"/>
    </location>
</feature>
<dbReference type="Gene3D" id="1.10.10.10">
    <property type="entry name" value="Winged helix-like DNA-binding domain superfamily/Winged helix DNA-binding domain"/>
    <property type="match status" value="1"/>
</dbReference>
<dbReference type="PANTHER" id="PTHR43133">
    <property type="entry name" value="RNA POLYMERASE ECF-TYPE SIGMA FACTO"/>
    <property type="match status" value="1"/>
</dbReference>
<reference evidence="7" key="1">
    <citation type="submission" date="2023-03" db="EMBL/GenBank/DDBJ databases">
        <title>Andean soil-derived lignocellulolytic bacterial consortium as a source of novel taxa and putative plastic-active enzymes.</title>
        <authorList>
            <person name="Diaz-Garcia L."/>
            <person name="Chuvochina M."/>
            <person name="Feuerriegel G."/>
            <person name="Bunk B."/>
            <person name="Sproer C."/>
            <person name="Streit W.R."/>
            <person name="Rodriguez L.M."/>
            <person name="Overmann J."/>
            <person name="Jimenez D.J."/>
        </authorList>
    </citation>
    <scope>NUCLEOTIDE SEQUENCE</scope>
    <source>
        <strain evidence="7">MAG 3858</strain>
    </source>
</reference>
<evidence type="ECO:0000259" key="6">
    <source>
        <dbReference type="Pfam" id="PF08281"/>
    </source>
</evidence>
<dbReference type="GO" id="GO:0016987">
    <property type="term" value="F:sigma factor activity"/>
    <property type="evidence" value="ECO:0007669"/>
    <property type="project" value="UniProtKB-KW"/>
</dbReference>
<dbReference type="NCBIfam" id="TIGR02937">
    <property type="entry name" value="sigma70-ECF"/>
    <property type="match status" value="1"/>
</dbReference>
<evidence type="ECO:0000313" key="7">
    <source>
        <dbReference type="EMBL" id="WEK18628.1"/>
    </source>
</evidence>
<dbReference type="GO" id="GO:0006352">
    <property type="term" value="P:DNA-templated transcription initiation"/>
    <property type="evidence" value="ECO:0007669"/>
    <property type="project" value="InterPro"/>
</dbReference>
<dbReference type="EMBL" id="CP119313">
    <property type="protein sequence ID" value="WEK18628.1"/>
    <property type="molecule type" value="Genomic_DNA"/>
</dbReference>
<evidence type="ECO:0000256" key="1">
    <source>
        <dbReference type="ARBA" id="ARBA00010641"/>
    </source>
</evidence>
<keyword evidence="2" id="KW-0805">Transcription regulation</keyword>
<dbReference type="InterPro" id="IPR013325">
    <property type="entry name" value="RNA_pol_sigma_r2"/>
</dbReference>
<accession>A0AAJ5W7L0</accession>
<dbReference type="SUPFAM" id="SSF88659">
    <property type="entry name" value="Sigma3 and sigma4 domains of RNA polymerase sigma factors"/>
    <property type="match status" value="1"/>
</dbReference>
<gene>
    <name evidence="7" type="ORF">P0Y49_17715</name>
</gene>
<evidence type="ECO:0000256" key="2">
    <source>
        <dbReference type="ARBA" id="ARBA00023015"/>
    </source>
</evidence>
<dbReference type="Pfam" id="PF04542">
    <property type="entry name" value="Sigma70_r2"/>
    <property type="match status" value="1"/>
</dbReference>
<protein>
    <submittedName>
        <fullName evidence="7">RNA polymerase sigma-70 factor</fullName>
    </submittedName>
</protein>
<sequence>MNSTKAKTFSDTELLLLLKEGNQFVLKSIYDTYWKSLYLSAFSVLKDTQQAEDIVQDIFLQLWIRKNDVEIKSLKAYLFTAVKYKVISFINSAPNRKVFIEDQELEKLAGTVHLGDLLEEREIKSLLDQGIMALPERCQQVFILSRKEHLNNKEIAERMGISTKTVENQITIALRHLKISLGDYILFITVFLPFF</sequence>
<keyword evidence="3" id="KW-0731">Sigma factor</keyword>
<dbReference type="InterPro" id="IPR013249">
    <property type="entry name" value="RNA_pol_sigma70_r4_t2"/>
</dbReference>
<organism evidence="7 8">
    <name type="scientific">Candidatus Pedobacter colombiensis</name>
    <dbReference type="NCBI Taxonomy" id="3121371"/>
    <lineage>
        <taxon>Bacteria</taxon>
        <taxon>Pseudomonadati</taxon>
        <taxon>Bacteroidota</taxon>
        <taxon>Sphingobacteriia</taxon>
        <taxon>Sphingobacteriales</taxon>
        <taxon>Sphingobacteriaceae</taxon>
        <taxon>Pedobacter</taxon>
    </lineage>
</organism>
<dbReference type="AlphaFoldDB" id="A0AAJ5W7L0"/>
<dbReference type="InterPro" id="IPR007627">
    <property type="entry name" value="RNA_pol_sigma70_r2"/>
</dbReference>